<name>A0A077PZY2_XENBV</name>
<sequence>MPLILHADNGAAMKSQTLQVKLQELAITPITQPPTGKQ</sequence>
<evidence type="ECO:0008006" key="3">
    <source>
        <dbReference type="Google" id="ProtNLM"/>
    </source>
</evidence>
<proteinExistence type="predicted"/>
<reference evidence="1" key="1">
    <citation type="submission" date="2013-07" db="EMBL/GenBank/DDBJ databases">
        <title>Sub-species coevolution in mutualistic symbiosis.</title>
        <authorList>
            <person name="Murfin K."/>
            <person name="Klassen J."/>
            <person name="Lee M."/>
            <person name="Forst S."/>
            <person name="Stock P."/>
            <person name="Goodrich-Blair H."/>
        </authorList>
    </citation>
    <scope>NUCLEOTIDE SEQUENCE [LARGE SCALE GENOMIC DNA]</scope>
    <source>
        <strain evidence="1">Kraussei Becker Underwood</strain>
    </source>
</reference>
<accession>A0A077PZY2</accession>
<dbReference type="AlphaFoldDB" id="A0A077PZY2"/>
<organism evidence="1 2">
    <name type="scientific">Xenorhabdus bovienii str. kraussei Becker Underwood</name>
    <dbReference type="NCBI Taxonomy" id="1398204"/>
    <lineage>
        <taxon>Bacteria</taxon>
        <taxon>Pseudomonadati</taxon>
        <taxon>Pseudomonadota</taxon>
        <taxon>Gammaproteobacteria</taxon>
        <taxon>Enterobacterales</taxon>
        <taxon>Morganellaceae</taxon>
        <taxon>Xenorhabdus</taxon>
    </lineage>
</organism>
<dbReference type="Proteomes" id="UP000028493">
    <property type="component" value="Unassembled WGS sequence"/>
</dbReference>
<gene>
    <name evidence="1" type="ORF">XBKB1_530029</name>
</gene>
<protein>
    <recommendedName>
        <fullName evidence="3">Transposase</fullName>
    </recommendedName>
</protein>
<evidence type="ECO:0000313" key="2">
    <source>
        <dbReference type="Proteomes" id="UP000028493"/>
    </source>
</evidence>
<dbReference type="EMBL" id="CBSZ010000388">
    <property type="protein sequence ID" value="CDH26262.1"/>
    <property type="molecule type" value="Genomic_DNA"/>
</dbReference>
<comment type="caution">
    <text evidence="1">The sequence shown here is derived from an EMBL/GenBank/DDBJ whole genome shotgun (WGS) entry which is preliminary data.</text>
</comment>
<dbReference type="HOGENOM" id="CLU_3335029_0_0_6"/>
<evidence type="ECO:0000313" key="1">
    <source>
        <dbReference type="EMBL" id="CDH26262.1"/>
    </source>
</evidence>